<keyword evidence="5" id="KW-0862">Zinc</keyword>
<keyword evidence="2" id="KW-0479">Metal-binding</keyword>
<dbReference type="CDD" id="cd14733">
    <property type="entry name" value="BACK"/>
    <property type="match status" value="1"/>
</dbReference>
<evidence type="ECO:0000259" key="6">
    <source>
        <dbReference type="PROSITE" id="PS50097"/>
    </source>
</evidence>
<sequence length="436" mass="50317">MINQIHVIAVLTRAVGSFHNRIRREEKSNPQLYTTNKKLSSTLFSLSPVTTASARYMSSSQLFDDHYRTPKPPPLPCWNYGRGKKYLMKFRDCLNLHEEKKEAWDKVFKEGHGADVCVVTGKDDVQNATREDHVILAHSCILVMSSPVLRSLLEKAPVRNKLKIIKISGVTREVARVFIRFLYSSCYEEEEMKKNAIHLLVLSHAYSVPSLKKLCIYHIEKNILTKENVVDLLQLARGCDAARLAYVCTRLIFKDFKTVSGTEGWKVMRDVNPTLEQELLESLVESDSRKLERSNKREEHQTYFLLYEAMEALVHISRDGCRNIWPADKSLHHNESQGSNCNFPACKRIELLVRHFRGCDLSVPGGCADCKRMWQLLELHSRMCAESYYCTVPLCRYFKEKMQNLNKKEKQKWDLLVSRVRASKGTLSSICYMKVS</sequence>
<dbReference type="GO" id="GO:0006355">
    <property type="term" value="P:regulation of DNA-templated transcription"/>
    <property type="evidence" value="ECO:0007669"/>
    <property type="project" value="UniProtKB-ARBA"/>
</dbReference>
<dbReference type="InterPro" id="IPR011333">
    <property type="entry name" value="SKP1/BTB/POZ_sf"/>
</dbReference>
<reference evidence="8" key="1">
    <citation type="submission" date="2022-08" db="EMBL/GenBank/DDBJ databases">
        <authorList>
            <person name="Marques A."/>
        </authorList>
    </citation>
    <scope>NUCLEOTIDE SEQUENCE</scope>
    <source>
        <strain evidence="8">RhyPub2mFocal</strain>
        <tissue evidence="8">Leaves</tissue>
    </source>
</reference>
<dbReference type="PROSITE" id="PS50134">
    <property type="entry name" value="ZF_TAZ"/>
    <property type="match status" value="1"/>
</dbReference>
<dbReference type="GO" id="GO:0008270">
    <property type="term" value="F:zinc ion binding"/>
    <property type="evidence" value="ECO:0007669"/>
    <property type="project" value="UniProtKB-KW"/>
</dbReference>
<dbReference type="Pfam" id="PF02135">
    <property type="entry name" value="zf-TAZ"/>
    <property type="match status" value="1"/>
</dbReference>
<evidence type="ECO:0000256" key="2">
    <source>
        <dbReference type="ARBA" id="ARBA00022723"/>
    </source>
</evidence>
<dbReference type="FunFam" id="1.25.40.420:FF:000012">
    <property type="entry name" value="BTB/POZ and TAZ domain-containing protein 2"/>
    <property type="match status" value="1"/>
</dbReference>
<dbReference type="Pfam" id="PF00651">
    <property type="entry name" value="BTB"/>
    <property type="match status" value="1"/>
</dbReference>
<dbReference type="SUPFAM" id="SSF54695">
    <property type="entry name" value="POZ domain"/>
    <property type="match status" value="1"/>
</dbReference>
<name>A0AAV8CU25_9POAL</name>
<accession>A0AAV8CU25</accession>
<evidence type="ECO:0000313" key="8">
    <source>
        <dbReference type="EMBL" id="KAJ4757946.1"/>
    </source>
</evidence>
<dbReference type="InterPro" id="IPR035898">
    <property type="entry name" value="TAZ_dom_sf"/>
</dbReference>
<dbReference type="PROSITE" id="PS50097">
    <property type="entry name" value="BTB"/>
    <property type="match status" value="1"/>
</dbReference>
<comment type="caution">
    <text evidence="8">The sequence shown here is derived from an EMBL/GenBank/DDBJ whole genome shotgun (WGS) entry which is preliminary data.</text>
</comment>
<dbReference type="Gene3D" id="1.20.1020.10">
    <property type="entry name" value="TAZ domain"/>
    <property type="match status" value="1"/>
</dbReference>
<dbReference type="PANTHER" id="PTHR46287:SF11">
    <property type="entry name" value="BTB_POZ AND TAZ DOMAIN-CONTAINING PROTEIN 4"/>
    <property type="match status" value="1"/>
</dbReference>
<dbReference type="Proteomes" id="UP001140206">
    <property type="component" value="Chromosome 4"/>
</dbReference>
<dbReference type="Gene3D" id="3.30.710.10">
    <property type="entry name" value="Potassium Channel Kv1.1, Chain A"/>
    <property type="match status" value="1"/>
</dbReference>
<dbReference type="InterPro" id="IPR000210">
    <property type="entry name" value="BTB/POZ_dom"/>
</dbReference>
<evidence type="ECO:0000259" key="7">
    <source>
        <dbReference type="PROSITE" id="PS50134"/>
    </source>
</evidence>
<dbReference type="InterPro" id="IPR000197">
    <property type="entry name" value="Znf_TAZ"/>
</dbReference>
<dbReference type="PANTHER" id="PTHR46287">
    <property type="entry name" value="BTB/POZ AND TAZ DOMAIN-CONTAINING PROTEIN 3-RELATED"/>
    <property type="match status" value="1"/>
</dbReference>
<dbReference type="SMART" id="SM00225">
    <property type="entry name" value="BTB"/>
    <property type="match status" value="1"/>
</dbReference>
<comment type="pathway">
    <text evidence="1">Protein modification; protein ubiquitination.</text>
</comment>
<dbReference type="EMBL" id="JAMFTS010000004">
    <property type="protein sequence ID" value="KAJ4757946.1"/>
    <property type="molecule type" value="Genomic_DNA"/>
</dbReference>
<keyword evidence="3" id="KW-0863">Zinc-finger</keyword>
<dbReference type="GO" id="GO:0009725">
    <property type="term" value="P:response to hormone"/>
    <property type="evidence" value="ECO:0007669"/>
    <property type="project" value="UniProtKB-ARBA"/>
</dbReference>
<dbReference type="GO" id="GO:0042542">
    <property type="term" value="P:response to hydrogen peroxide"/>
    <property type="evidence" value="ECO:0007669"/>
    <property type="project" value="UniProtKB-ARBA"/>
</dbReference>
<proteinExistence type="predicted"/>
<protein>
    <submittedName>
        <fullName evidence="8">BTB and TAZ domain protein 3</fullName>
    </submittedName>
</protein>
<dbReference type="SMART" id="SM00551">
    <property type="entry name" value="ZnF_TAZ"/>
    <property type="match status" value="1"/>
</dbReference>
<dbReference type="SUPFAM" id="SSF57933">
    <property type="entry name" value="TAZ domain"/>
    <property type="match status" value="1"/>
</dbReference>
<evidence type="ECO:0000256" key="1">
    <source>
        <dbReference type="ARBA" id="ARBA00004906"/>
    </source>
</evidence>
<dbReference type="GO" id="GO:0005516">
    <property type="term" value="F:calmodulin binding"/>
    <property type="evidence" value="ECO:0007669"/>
    <property type="project" value="UniProtKB-ARBA"/>
</dbReference>
<evidence type="ECO:0000256" key="3">
    <source>
        <dbReference type="ARBA" id="ARBA00022771"/>
    </source>
</evidence>
<dbReference type="FunFam" id="1.20.1020.10:FF:000004">
    <property type="entry name" value="BTB/POZ and TAZ domain-containing protein 2"/>
    <property type="match status" value="1"/>
</dbReference>
<evidence type="ECO:0000256" key="5">
    <source>
        <dbReference type="ARBA" id="ARBA00022833"/>
    </source>
</evidence>
<keyword evidence="4" id="KW-0833">Ubl conjugation pathway</keyword>
<keyword evidence="9" id="KW-1185">Reference proteome</keyword>
<evidence type="ECO:0000256" key="4">
    <source>
        <dbReference type="ARBA" id="ARBA00022786"/>
    </source>
</evidence>
<organism evidence="8 9">
    <name type="scientific">Rhynchospora pubera</name>
    <dbReference type="NCBI Taxonomy" id="906938"/>
    <lineage>
        <taxon>Eukaryota</taxon>
        <taxon>Viridiplantae</taxon>
        <taxon>Streptophyta</taxon>
        <taxon>Embryophyta</taxon>
        <taxon>Tracheophyta</taxon>
        <taxon>Spermatophyta</taxon>
        <taxon>Magnoliopsida</taxon>
        <taxon>Liliopsida</taxon>
        <taxon>Poales</taxon>
        <taxon>Cyperaceae</taxon>
        <taxon>Cyperoideae</taxon>
        <taxon>Rhynchosporeae</taxon>
        <taxon>Rhynchospora</taxon>
    </lineage>
</organism>
<evidence type="ECO:0000313" key="9">
    <source>
        <dbReference type="Proteomes" id="UP001140206"/>
    </source>
</evidence>
<dbReference type="AlphaFoldDB" id="A0AAV8CU25"/>
<dbReference type="Gene3D" id="1.25.40.420">
    <property type="match status" value="1"/>
</dbReference>
<gene>
    <name evidence="8" type="ORF">LUZ62_068321</name>
</gene>
<feature type="domain" description="BTB" evidence="6">
    <location>
        <begin position="114"/>
        <end position="191"/>
    </location>
</feature>
<dbReference type="GO" id="GO:0009751">
    <property type="term" value="P:response to salicylic acid"/>
    <property type="evidence" value="ECO:0007669"/>
    <property type="project" value="UniProtKB-ARBA"/>
</dbReference>
<dbReference type="InterPro" id="IPR044513">
    <property type="entry name" value="BT1/2/3/4/5"/>
</dbReference>
<feature type="domain" description="TAZ-type" evidence="7">
    <location>
        <begin position="293"/>
        <end position="398"/>
    </location>
</feature>